<proteinExistence type="predicted"/>
<feature type="transmembrane region" description="Helical" evidence="5">
    <location>
        <begin position="12"/>
        <end position="30"/>
    </location>
</feature>
<keyword evidence="2 5" id="KW-0812">Transmembrane</keyword>
<evidence type="ECO:0000313" key="6">
    <source>
        <dbReference type="EMBL" id="GGK17592.1"/>
    </source>
</evidence>
<feature type="transmembrane region" description="Helical" evidence="5">
    <location>
        <begin position="109"/>
        <end position="127"/>
    </location>
</feature>
<keyword evidence="4 5" id="KW-0472">Membrane</keyword>
<dbReference type="InterPro" id="IPR007318">
    <property type="entry name" value="Phopholipid_MeTrfase"/>
</dbReference>
<evidence type="ECO:0000256" key="4">
    <source>
        <dbReference type="ARBA" id="ARBA00023136"/>
    </source>
</evidence>
<dbReference type="GO" id="GO:0012505">
    <property type="term" value="C:endomembrane system"/>
    <property type="evidence" value="ECO:0007669"/>
    <property type="project" value="UniProtKB-SubCell"/>
</dbReference>
<dbReference type="Gene3D" id="1.20.120.1630">
    <property type="match status" value="1"/>
</dbReference>
<organism evidence="6 7">
    <name type="scientific">Salinarimonas ramus</name>
    <dbReference type="NCBI Taxonomy" id="690164"/>
    <lineage>
        <taxon>Bacteria</taxon>
        <taxon>Pseudomonadati</taxon>
        <taxon>Pseudomonadota</taxon>
        <taxon>Alphaproteobacteria</taxon>
        <taxon>Hyphomicrobiales</taxon>
        <taxon>Salinarimonadaceae</taxon>
        <taxon>Salinarimonas</taxon>
    </lineage>
</organism>
<dbReference type="Proteomes" id="UP000600449">
    <property type="component" value="Unassembled WGS sequence"/>
</dbReference>
<comment type="caution">
    <text evidence="6">The sequence shown here is derived from an EMBL/GenBank/DDBJ whole genome shotgun (WGS) entry which is preliminary data.</text>
</comment>
<evidence type="ECO:0000256" key="3">
    <source>
        <dbReference type="ARBA" id="ARBA00022989"/>
    </source>
</evidence>
<dbReference type="GO" id="GO:0032259">
    <property type="term" value="P:methylation"/>
    <property type="evidence" value="ECO:0007669"/>
    <property type="project" value="UniProtKB-KW"/>
</dbReference>
<dbReference type="Pfam" id="PF04191">
    <property type="entry name" value="PEMT"/>
    <property type="match status" value="1"/>
</dbReference>
<accession>A0A917Q5D7</accession>
<dbReference type="AlphaFoldDB" id="A0A917Q5D7"/>
<comment type="subcellular location">
    <subcellularLocation>
        <location evidence="1">Endomembrane system</location>
        <topology evidence="1">Multi-pass membrane protein</topology>
    </subcellularLocation>
</comment>
<name>A0A917Q5D7_9HYPH</name>
<gene>
    <name evidence="6" type="ORF">GCM10011322_00360</name>
</gene>
<dbReference type="PANTHER" id="PTHR12714">
    <property type="entry name" value="PROTEIN-S ISOPRENYLCYSTEINE O-METHYLTRANSFERASE"/>
    <property type="match status" value="1"/>
</dbReference>
<feature type="transmembrane region" description="Helical" evidence="5">
    <location>
        <begin position="37"/>
        <end position="60"/>
    </location>
</feature>
<dbReference type="PANTHER" id="PTHR12714:SF24">
    <property type="entry name" value="SLR1182 PROTEIN"/>
    <property type="match status" value="1"/>
</dbReference>
<evidence type="ECO:0000256" key="2">
    <source>
        <dbReference type="ARBA" id="ARBA00022692"/>
    </source>
</evidence>
<keyword evidence="6" id="KW-0808">Transferase</keyword>
<reference evidence="6 7" key="1">
    <citation type="journal article" date="2014" name="Int. J. Syst. Evol. Microbiol.">
        <title>Complete genome sequence of Corynebacterium casei LMG S-19264T (=DSM 44701T), isolated from a smear-ripened cheese.</title>
        <authorList>
            <consortium name="US DOE Joint Genome Institute (JGI-PGF)"/>
            <person name="Walter F."/>
            <person name="Albersmeier A."/>
            <person name="Kalinowski J."/>
            <person name="Ruckert C."/>
        </authorList>
    </citation>
    <scope>NUCLEOTIDE SEQUENCE [LARGE SCALE GENOMIC DNA]</scope>
    <source>
        <strain evidence="6 7">CGMCC 1.9161</strain>
    </source>
</reference>
<keyword evidence="7" id="KW-1185">Reference proteome</keyword>
<dbReference type="RefSeq" id="WP_188908225.1">
    <property type="nucleotide sequence ID" value="NZ_BMMF01000001.1"/>
</dbReference>
<keyword evidence="6" id="KW-0489">Methyltransferase</keyword>
<sequence length="153" mass="16965">MSDTPNRWPWPPIVYLATIVAGFLVERHLVPTSHGGGLALGVLGIVAIAAGLGLDLWTAWTFSRARTTIMPHRGAKALVTWGPFRFSRNPIYVGNTLLTIGLGLVFDNLWLMALAFLAAFAVQKLAIEREEAHLARRFGAEWDAYAARVRRWI</sequence>
<dbReference type="EMBL" id="BMMF01000001">
    <property type="protein sequence ID" value="GGK17592.1"/>
    <property type="molecule type" value="Genomic_DNA"/>
</dbReference>
<evidence type="ECO:0000256" key="1">
    <source>
        <dbReference type="ARBA" id="ARBA00004127"/>
    </source>
</evidence>
<keyword evidence="3 5" id="KW-1133">Transmembrane helix</keyword>
<protein>
    <submittedName>
        <fullName evidence="6">Isoprenylcysteine carboxyl methyltransferase</fullName>
    </submittedName>
</protein>
<dbReference type="GO" id="GO:0008168">
    <property type="term" value="F:methyltransferase activity"/>
    <property type="evidence" value="ECO:0007669"/>
    <property type="project" value="UniProtKB-KW"/>
</dbReference>
<evidence type="ECO:0000256" key="5">
    <source>
        <dbReference type="SAM" id="Phobius"/>
    </source>
</evidence>
<evidence type="ECO:0000313" key="7">
    <source>
        <dbReference type="Proteomes" id="UP000600449"/>
    </source>
</evidence>